<dbReference type="GO" id="GO:0046872">
    <property type="term" value="F:metal ion binding"/>
    <property type="evidence" value="ECO:0007669"/>
    <property type="project" value="UniProtKB-KW"/>
</dbReference>
<evidence type="ECO:0000256" key="4">
    <source>
        <dbReference type="ARBA" id="ARBA00022801"/>
    </source>
</evidence>
<evidence type="ECO:0000313" key="9">
    <source>
        <dbReference type="EMBL" id="PUE60774.1"/>
    </source>
</evidence>
<accession>A0A315EXS5</accession>
<evidence type="ECO:0000256" key="2">
    <source>
        <dbReference type="ARBA" id="ARBA00022670"/>
    </source>
</evidence>
<protein>
    <submittedName>
        <fullName evidence="9">Peptidase M48</fullName>
    </submittedName>
</protein>
<evidence type="ECO:0000256" key="6">
    <source>
        <dbReference type="ARBA" id="ARBA00023049"/>
    </source>
</evidence>
<dbReference type="EMBL" id="NESP01000001">
    <property type="protein sequence ID" value="PUE60774.1"/>
    <property type="molecule type" value="Genomic_DNA"/>
</dbReference>
<evidence type="ECO:0000256" key="7">
    <source>
        <dbReference type="SAM" id="SignalP"/>
    </source>
</evidence>
<dbReference type="GO" id="GO:0004222">
    <property type="term" value="F:metalloendopeptidase activity"/>
    <property type="evidence" value="ECO:0007669"/>
    <property type="project" value="InterPro"/>
</dbReference>
<dbReference type="InterPro" id="IPR001915">
    <property type="entry name" value="Peptidase_M48"/>
</dbReference>
<comment type="caution">
    <text evidence="9">The sequence shown here is derived from an EMBL/GenBank/DDBJ whole genome shotgun (WGS) entry which is preliminary data.</text>
</comment>
<name>A0A315EXS5_9BURK</name>
<feature type="chain" id="PRO_5016233245" evidence="7">
    <location>
        <begin position="33"/>
        <end position="531"/>
    </location>
</feature>
<evidence type="ECO:0000256" key="3">
    <source>
        <dbReference type="ARBA" id="ARBA00022723"/>
    </source>
</evidence>
<reference evidence="9 10" key="1">
    <citation type="submission" date="2017-04" db="EMBL/GenBank/DDBJ databases">
        <title>Unexpected and diverse lifestyles within the genus Limnohabitans.</title>
        <authorList>
            <person name="Kasalicky V."/>
            <person name="Mehrshad M."/>
            <person name="Andrei S.-A."/>
            <person name="Salcher M."/>
            <person name="Kratochvilova H."/>
            <person name="Simek K."/>
            <person name="Ghai R."/>
        </authorList>
    </citation>
    <scope>NUCLEOTIDE SEQUENCE [LARGE SCALE GENOMIC DNA]</scope>
    <source>
        <strain evidence="9 10">MWH-C5</strain>
    </source>
</reference>
<dbReference type="AlphaFoldDB" id="A0A315EXS5"/>
<keyword evidence="5" id="KW-0862">Zinc</keyword>
<comment type="cofactor">
    <cofactor evidence="1">
        <name>Zn(2+)</name>
        <dbReference type="ChEBI" id="CHEBI:29105"/>
    </cofactor>
</comment>
<keyword evidence="7" id="KW-0732">Signal</keyword>
<dbReference type="GO" id="GO:0016020">
    <property type="term" value="C:membrane"/>
    <property type="evidence" value="ECO:0007669"/>
    <property type="project" value="TreeGrafter"/>
</dbReference>
<evidence type="ECO:0000313" key="10">
    <source>
        <dbReference type="Proteomes" id="UP000251341"/>
    </source>
</evidence>
<evidence type="ECO:0000256" key="1">
    <source>
        <dbReference type="ARBA" id="ARBA00001947"/>
    </source>
</evidence>
<dbReference type="InterPro" id="IPR051156">
    <property type="entry name" value="Mito/Outer_Membr_Metalloprot"/>
</dbReference>
<feature type="domain" description="Peptidase M48" evidence="8">
    <location>
        <begin position="104"/>
        <end position="278"/>
    </location>
</feature>
<keyword evidence="3" id="KW-0479">Metal-binding</keyword>
<evidence type="ECO:0000256" key="5">
    <source>
        <dbReference type="ARBA" id="ARBA00022833"/>
    </source>
</evidence>
<dbReference type="PANTHER" id="PTHR22726:SF1">
    <property type="entry name" value="METALLOENDOPEPTIDASE OMA1, MITOCHONDRIAL"/>
    <property type="match status" value="1"/>
</dbReference>
<keyword evidence="4" id="KW-0378">Hydrolase</keyword>
<dbReference type="Gene3D" id="3.30.2010.10">
    <property type="entry name" value="Metalloproteases ('zincins'), catalytic domain"/>
    <property type="match status" value="1"/>
</dbReference>
<dbReference type="GO" id="GO:0051603">
    <property type="term" value="P:proteolysis involved in protein catabolic process"/>
    <property type="evidence" value="ECO:0007669"/>
    <property type="project" value="TreeGrafter"/>
</dbReference>
<dbReference type="Proteomes" id="UP000251341">
    <property type="component" value="Unassembled WGS sequence"/>
</dbReference>
<evidence type="ECO:0000259" key="8">
    <source>
        <dbReference type="Pfam" id="PF01435"/>
    </source>
</evidence>
<dbReference type="PANTHER" id="PTHR22726">
    <property type="entry name" value="METALLOENDOPEPTIDASE OMA1"/>
    <property type="match status" value="1"/>
</dbReference>
<proteinExistence type="predicted"/>
<keyword evidence="10" id="KW-1185">Reference proteome</keyword>
<feature type="signal peptide" evidence="7">
    <location>
        <begin position="1"/>
        <end position="32"/>
    </location>
</feature>
<dbReference type="Pfam" id="PF01435">
    <property type="entry name" value="Peptidase_M48"/>
    <property type="match status" value="1"/>
</dbReference>
<keyword evidence="2" id="KW-0645">Protease</keyword>
<organism evidence="9 10">
    <name type="scientific">Limnohabitans curvus</name>
    <dbReference type="NCBI Taxonomy" id="323423"/>
    <lineage>
        <taxon>Bacteria</taxon>
        <taxon>Pseudomonadati</taxon>
        <taxon>Pseudomonadota</taxon>
        <taxon>Betaproteobacteria</taxon>
        <taxon>Burkholderiales</taxon>
        <taxon>Comamonadaceae</taxon>
        <taxon>Limnohabitans</taxon>
    </lineage>
</organism>
<gene>
    <name evidence="9" type="ORF">B9Z44_07050</name>
</gene>
<keyword evidence="6" id="KW-0482">Metalloprotease</keyword>
<sequence length="531" mass="57367">MLSTQLSPHLLRRFGVLSVCAALLLPVAPAHAQLNPSRLPNLGDGAEVPLGVERRLGESIAREIYRDPDYLDDPVLGDYLQSIWQTLLASARQRGELTPELEQQFSWEVSLIRDRSINAFALPGGYLGVHLGLISAVSSADELASVLAHELSHVTQRHIARMIAQQGRQGPMVMGAMILGMLAASRTANASSMSAANAVMVGGQAAAIQSQLNFSRDMEREADRVGYGVMTEAGYEAQGFVTMFEKLQQAARLNDNGSFPYLRSHPMTTERIADAQARQQLLPARAAVATTPTHAMMSARAQVLAKPGVDVLRTIAAQANATTLLSASKAKQAGVLYGATLAEMEQRNFAAARQHLVRLQSLSGLELSALRVVRLLGAELALISGDAAQAVGLLEPKVAVLASHDRATRMQLARSRVATQKPAQGKVAATELSLWLNQHPRDASAWLLQASAYELQGDSLRAIRAQAEARAMELDYGAALDRFKAAQLLAHQMASEGKLDRAGHMEASIIDARLRELENLRREQALERGIN</sequence>